<reference evidence="1" key="1">
    <citation type="journal article" date="2015" name="PeerJ">
        <title>First genomic representation of candidate bacterial phylum KSB3 points to enhanced environmental sensing as a trigger of wastewater bulking.</title>
        <authorList>
            <person name="Sekiguchi Y."/>
            <person name="Ohashi A."/>
            <person name="Parks D.H."/>
            <person name="Yamauchi T."/>
            <person name="Tyson G.W."/>
            <person name="Hugenholtz P."/>
        </authorList>
    </citation>
    <scope>NUCLEOTIDE SEQUENCE [LARGE SCALE GENOMIC DNA]</scope>
</reference>
<protein>
    <submittedName>
        <fullName evidence="1">Uncharacterized protein</fullName>
    </submittedName>
</protein>
<sequence length="80" mass="9322">MRRMKLHAVESGLLRPRRHIAEFRDNGANLLFRQIGWKRRLLAAIRMIYLQENLAAMLMNSVSQPTIFADGLIISKHYMA</sequence>
<dbReference type="EMBL" id="DF820455">
    <property type="protein sequence ID" value="GAK50097.1"/>
    <property type="molecule type" value="Genomic_DNA"/>
</dbReference>
<organism evidence="1">
    <name type="scientific">Candidatus Moduliflexus flocculans</name>
    <dbReference type="NCBI Taxonomy" id="1499966"/>
    <lineage>
        <taxon>Bacteria</taxon>
        <taxon>Candidatus Moduliflexota</taxon>
        <taxon>Candidatus Moduliflexia</taxon>
        <taxon>Candidatus Moduliflexales</taxon>
        <taxon>Candidatus Moduliflexaceae</taxon>
    </lineage>
</organism>
<evidence type="ECO:0000313" key="2">
    <source>
        <dbReference type="Proteomes" id="UP000030700"/>
    </source>
</evidence>
<gene>
    <name evidence="1" type="ORF">U14_01323</name>
</gene>
<name>A0A0S6VX87_9BACT</name>
<dbReference type="HOGENOM" id="CLU_2582547_0_0_0"/>
<evidence type="ECO:0000313" key="1">
    <source>
        <dbReference type="EMBL" id="GAK50097.1"/>
    </source>
</evidence>
<accession>A0A0S6VX87</accession>
<proteinExistence type="predicted"/>
<keyword evidence="2" id="KW-1185">Reference proteome</keyword>
<dbReference type="AlphaFoldDB" id="A0A0S6VX87"/>
<dbReference type="Proteomes" id="UP000030700">
    <property type="component" value="Unassembled WGS sequence"/>
</dbReference>